<proteinExistence type="predicted"/>
<evidence type="ECO:0000313" key="2">
    <source>
        <dbReference type="EMBL" id="RRT54642.1"/>
    </source>
</evidence>
<dbReference type="AlphaFoldDB" id="A0A426YSF4"/>
<evidence type="ECO:0000313" key="3">
    <source>
        <dbReference type="Proteomes" id="UP000287651"/>
    </source>
</evidence>
<dbReference type="Proteomes" id="UP000287651">
    <property type="component" value="Unassembled WGS sequence"/>
</dbReference>
<accession>A0A426YSF4</accession>
<evidence type="ECO:0000256" key="1">
    <source>
        <dbReference type="SAM" id="MobiDB-lite"/>
    </source>
</evidence>
<comment type="caution">
    <text evidence="2">The sequence shown here is derived from an EMBL/GenBank/DDBJ whole genome shotgun (WGS) entry which is preliminary data.</text>
</comment>
<dbReference type="EMBL" id="AMZH03010494">
    <property type="protein sequence ID" value="RRT54642.1"/>
    <property type="molecule type" value="Genomic_DNA"/>
</dbReference>
<feature type="compositionally biased region" description="Basic and acidic residues" evidence="1">
    <location>
        <begin position="47"/>
        <end position="59"/>
    </location>
</feature>
<gene>
    <name evidence="2" type="ORF">B296_00033214</name>
</gene>
<feature type="region of interest" description="Disordered" evidence="1">
    <location>
        <begin position="98"/>
        <end position="117"/>
    </location>
</feature>
<sequence length="141" mass="15333">MIGAMKLQPDDEPRSSLGIRPSSDDAVGSRRHSLGDSLKGSRSSLGTRREIGERRPEDSAEECRRLLDWWESDTLKGSEIQAVSDPFAAAMSLKGSRLRVGSSHGGDYDDGDHQSSPQIRSRLQGLQLHFLMGAGNPISNS</sequence>
<organism evidence="2 3">
    <name type="scientific">Ensete ventricosum</name>
    <name type="common">Abyssinian banana</name>
    <name type="synonym">Musa ensete</name>
    <dbReference type="NCBI Taxonomy" id="4639"/>
    <lineage>
        <taxon>Eukaryota</taxon>
        <taxon>Viridiplantae</taxon>
        <taxon>Streptophyta</taxon>
        <taxon>Embryophyta</taxon>
        <taxon>Tracheophyta</taxon>
        <taxon>Spermatophyta</taxon>
        <taxon>Magnoliopsida</taxon>
        <taxon>Liliopsida</taxon>
        <taxon>Zingiberales</taxon>
        <taxon>Musaceae</taxon>
        <taxon>Ensete</taxon>
    </lineage>
</organism>
<feature type="region of interest" description="Disordered" evidence="1">
    <location>
        <begin position="1"/>
        <end position="59"/>
    </location>
</feature>
<name>A0A426YSF4_ENSVE</name>
<protein>
    <submittedName>
        <fullName evidence="2">Uncharacterized protein</fullName>
    </submittedName>
</protein>
<reference evidence="2 3" key="1">
    <citation type="journal article" date="2014" name="Agronomy (Basel)">
        <title>A Draft Genome Sequence for Ensete ventricosum, the Drought-Tolerant Tree Against Hunger.</title>
        <authorList>
            <person name="Harrison J."/>
            <person name="Moore K.A."/>
            <person name="Paszkiewicz K."/>
            <person name="Jones T."/>
            <person name="Grant M."/>
            <person name="Ambacheew D."/>
            <person name="Muzemil S."/>
            <person name="Studholme D.J."/>
        </authorList>
    </citation>
    <scope>NUCLEOTIDE SEQUENCE [LARGE SCALE GENOMIC DNA]</scope>
</reference>